<protein>
    <submittedName>
        <fullName evidence="1">Uncharacterized protein</fullName>
    </submittedName>
</protein>
<dbReference type="KEGG" id="mbd:MEBOL_003714"/>
<organism evidence="1 2">
    <name type="scientific">Melittangium boletus DSM 14713</name>
    <dbReference type="NCBI Taxonomy" id="1294270"/>
    <lineage>
        <taxon>Bacteria</taxon>
        <taxon>Pseudomonadati</taxon>
        <taxon>Myxococcota</taxon>
        <taxon>Myxococcia</taxon>
        <taxon>Myxococcales</taxon>
        <taxon>Cystobacterineae</taxon>
        <taxon>Archangiaceae</taxon>
        <taxon>Melittangium</taxon>
    </lineage>
</organism>
<gene>
    <name evidence="1" type="ORF">MEBOL_003714</name>
</gene>
<dbReference type="AlphaFoldDB" id="A0A250IEI6"/>
<accession>A0A250IEI6</accession>
<evidence type="ECO:0000313" key="1">
    <source>
        <dbReference type="EMBL" id="ATB30254.1"/>
    </source>
</evidence>
<sequence>MGMLTWLPPYRVDLILHGEEYGDLVRIAGDDVLLSERFANAFREEGLTGLDGFHPVEVRRVRRERKGPKPSHVPNYVVATVCFGRAAVDLTRSRVRYVKTPTCEECRYEGYEAVRGFTLEPGAWRGEDVFVPRGLQGQFVVSERFERFVTHHGFTHLRLTPTEEFVWNPLDREV</sequence>
<dbReference type="Proteomes" id="UP000217289">
    <property type="component" value="Chromosome"/>
</dbReference>
<name>A0A250IEI6_9BACT</name>
<reference evidence="1 2" key="1">
    <citation type="submission" date="2017-06" db="EMBL/GenBank/DDBJ databases">
        <authorList>
            <person name="Kim H.J."/>
            <person name="Triplett B.A."/>
        </authorList>
    </citation>
    <scope>NUCLEOTIDE SEQUENCE [LARGE SCALE GENOMIC DNA]</scope>
    <source>
        <strain evidence="1 2">DSM 14713</strain>
    </source>
</reference>
<proteinExistence type="predicted"/>
<dbReference type="EMBL" id="CP022163">
    <property type="protein sequence ID" value="ATB30254.1"/>
    <property type="molecule type" value="Genomic_DNA"/>
</dbReference>
<evidence type="ECO:0000313" key="2">
    <source>
        <dbReference type="Proteomes" id="UP000217289"/>
    </source>
</evidence>
<keyword evidence="2" id="KW-1185">Reference proteome</keyword>